<dbReference type="Proteomes" id="UP000235371">
    <property type="component" value="Unassembled WGS sequence"/>
</dbReference>
<evidence type="ECO:0000256" key="3">
    <source>
        <dbReference type="ARBA" id="ARBA00022840"/>
    </source>
</evidence>
<feature type="transmembrane region" description="Helical" evidence="5">
    <location>
        <begin position="114"/>
        <end position="134"/>
    </location>
</feature>
<accession>A0A2J6SG65</accession>
<gene>
    <name evidence="7" type="ORF">K444DRAFT_282310</name>
</gene>
<protein>
    <recommendedName>
        <fullName evidence="6">Epidermal growth factor receptor-like transmembrane-juxtamembrane segment domain-containing protein</fullName>
    </recommendedName>
</protein>
<proteinExistence type="predicted"/>
<dbReference type="Gene3D" id="1.20.5.100">
    <property type="entry name" value="Cytochrome c1, transmembrane anchor, C-terminal"/>
    <property type="match status" value="1"/>
</dbReference>
<feature type="region of interest" description="Disordered" evidence="4">
    <location>
        <begin position="282"/>
        <end position="350"/>
    </location>
</feature>
<keyword evidence="3" id="KW-0067">ATP-binding</keyword>
<dbReference type="RefSeq" id="XP_024726643.1">
    <property type="nucleotide sequence ID" value="XM_024871577.1"/>
</dbReference>
<dbReference type="AlphaFoldDB" id="A0A2J6SG65"/>
<feature type="compositionally biased region" description="Polar residues" evidence="4">
    <location>
        <begin position="515"/>
        <end position="528"/>
    </location>
</feature>
<feature type="region of interest" description="Disordered" evidence="4">
    <location>
        <begin position="224"/>
        <end position="268"/>
    </location>
</feature>
<name>A0A2J6SG65_9HELO</name>
<keyword evidence="5" id="KW-0472">Membrane</keyword>
<keyword evidence="8" id="KW-1185">Reference proteome</keyword>
<evidence type="ECO:0000259" key="6">
    <source>
        <dbReference type="Pfam" id="PF21314"/>
    </source>
</evidence>
<evidence type="ECO:0000256" key="5">
    <source>
        <dbReference type="SAM" id="Phobius"/>
    </source>
</evidence>
<dbReference type="InParanoid" id="A0A2J6SG65"/>
<dbReference type="InterPro" id="IPR049328">
    <property type="entry name" value="TM_ErbB1"/>
</dbReference>
<sequence length="542" mass="57696">MHLRLLDTVERDEHSCPSGSGTQWYTCNTSTILFAGCCSVDPCNLPACPDAGASPNQLSSASLNLRSSSTSSTSTSTPDSTLDSVSVIATVTVSATSSLTPVGRSSSKSPAAPIIAGVVGGVVALSILSVILWFCCMRRRQKKNVGQSTTKYGMPTRGYVLSRAQSPEVDVPRSSNVFAEFGGRYKTPSPASNRRATAPTPLPRATTTNSMIIYSPIDAPILDIEKSGLTPPPVTEHPAFHTGGISSRADSPRPPTYHPGQQMHSPLMTSHPAYHVSQLLQHPAFSPPPSATSPHRTPQVKRQKSSPRAGECAGPMDNTPIIPSPPSGRSELEAEVPTSYTQNPSQQDREIRVTTSYNPTDYVQHVARSGGGGGGGVRNNTLARACSIPVGLGVVNSPLSPSQHRGSQRGSLGVITPQSVVSPQSPFHLEMQYSHLSYPSLSIPGKQAVSMSEVDMREGKEKEAVVVSPMSPERWSGATCLNSNGEKVEMELREMKGKGKGLMKGEHVTFEQVNAGNTSVNESPTGLTPTDDFKTWETWAQR</sequence>
<evidence type="ECO:0000256" key="1">
    <source>
        <dbReference type="ARBA" id="ARBA00022553"/>
    </source>
</evidence>
<feature type="domain" description="Epidermal growth factor receptor-like transmembrane-juxtamembrane segment" evidence="6">
    <location>
        <begin position="114"/>
        <end position="143"/>
    </location>
</feature>
<dbReference type="STRING" id="1095630.A0A2J6SG65"/>
<feature type="region of interest" description="Disordered" evidence="4">
    <location>
        <begin position="180"/>
        <end position="209"/>
    </location>
</feature>
<dbReference type="EMBL" id="KZ613919">
    <property type="protein sequence ID" value="PMD49739.1"/>
    <property type="molecule type" value="Genomic_DNA"/>
</dbReference>
<dbReference type="OrthoDB" id="3550631at2759"/>
<keyword evidence="5" id="KW-1133">Transmembrane helix</keyword>
<feature type="compositionally biased region" description="Low complexity" evidence="4">
    <location>
        <begin position="194"/>
        <end position="208"/>
    </location>
</feature>
<evidence type="ECO:0000256" key="2">
    <source>
        <dbReference type="ARBA" id="ARBA00022741"/>
    </source>
</evidence>
<keyword evidence="2" id="KW-0547">Nucleotide-binding</keyword>
<keyword evidence="1" id="KW-0597">Phosphoprotein</keyword>
<feature type="region of interest" description="Disordered" evidence="4">
    <location>
        <begin position="62"/>
        <end position="81"/>
    </location>
</feature>
<evidence type="ECO:0000256" key="4">
    <source>
        <dbReference type="SAM" id="MobiDB-lite"/>
    </source>
</evidence>
<dbReference type="GO" id="GO:0005524">
    <property type="term" value="F:ATP binding"/>
    <property type="evidence" value="ECO:0007669"/>
    <property type="project" value="UniProtKB-KW"/>
</dbReference>
<feature type="region of interest" description="Disordered" evidence="4">
    <location>
        <begin position="515"/>
        <end position="542"/>
    </location>
</feature>
<keyword evidence="5" id="KW-0812">Transmembrane</keyword>
<evidence type="ECO:0000313" key="7">
    <source>
        <dbReference type="EMBL" id="PMD49739.1"/>
    </source>
</evidence>
<evidence type="ECO:0000313" key="8">
    <source>
        <dbReference type="Proteomes" id="UP000235371"/>
    </source>
</evidence>
<dbReference type="Pfam" id="PF21314">
    <property type="entry name" value="TM_ErbB1"/>
    <property type="match status" value="1"/>
</dbReference>
<dbReference type="GeneID" id="36579659"/>
<organism evidence="7 8">
    <name type="scientific">Hyaloscypha bicolor E</name>
    <dbReference type="NCBI Taxonomy" id="1095630"/>
    <lineage>
        <taxon>Eukaryota</taxon>
        <taxon>Fungi</taxon>
        <taxon>Dikarya</taxon>
        <taxon>Ascomycota</taxon>
        <taxon>Pezizomycotina</taxon>
        <taxon>Leotiomycetes</taxon>
        <taxon>Helotiales</taxon>
        <taxon>Hyaloscyphaceae</taxon>
        <taxon>Hyaloscypha</taxon>
        <taxon>Hyaloscypha bicolor</taxon>
    </lineage>
</organism>
<reference evidence="7 8" key="1">
    <citation type="submission" date="2016-04" db="EMBL/GenBank/DDBJ databases">
        <title>A degradative enzymes factory behind the ericoid mycorrhizal symbiosis.</title>
        <authorList>
            <consortium name="DOE Joint Genome Institute"/>
            <person name="Martino E."/>
            <person name="Morin E."/>
            <person name="Grelet G."/>
            <person name="Kuo A."/>
            <person name="Kohler A."/>
            <person name="Daghino S."/>
            <person name="Barry K."/>
            <person name="Choi C."/>
            <person name="Cichocki N."/>
            <person name="Clum A."/>
            <person name="Copeland A."/>
            <person name="Hainaut M."/>
            <person name="Haridas S."/>
            <person name="Labutti K."/>
            <person name="Lindquist E."/>
            <person name="Lipzen A."/>
            <person name="Khouja H.-R."/>
            <person name="Murat C."/>
            <person name="Ohm R."/>
            <person name="Olson A."/>
            <person name="Spatafora J."/>
            <person name="Veneault-Fourrey C."/>
            <person name="Henrissat B."/>
            <person name="Grigoriev I."/>
            <person name="Martin F."/>
            <person name="Perotto S."/>
        </authorList>
    </citation>
    <scope>NUCLEOTIDE SEQUENCE [LARGE SCALE GENOMIC DNA]</scope>
    <source>
        <strain evidence="7 8">E</strain>
    </source>
</reference>